<organism evidence="2">
    <name type="scientific">Candidatus Kentrum sp. LPFa</name>
    <dbReference type="NCBI Taxonomy" id="2126335"/>
    <lineage>
        <taxon>Bacteria</taxon>
        <taxon>Pseudomonadati</taxon>
        <taxon>Pseudomonadota</taxon>
        <taxon>Gammaproteobacteria</taxon>
        <taxon>Candidatus Kentrum</taxon>
    </lineage>
</organism>
<name>A0A450Y0B4_9GAMM</name>
<dbReference type="Pfam" id="PF10049">
    <property type="entry name" value="DUF2283"/>
    <property type="match status" value="1"/>
</dbReference>
<dbReference type="PANTHER" id="PTHR37029">
    <property type="entry name" value="SSR1768 PROTEIN"/>
    <property type="match status" value="1"/>
</dbReference>
<dbReference type="EMBL" id="CAADFM010000305">
    <property type="protein sequence ID" value="VFK21490.1"/>
    <property type="molecule type" value="Genomic_DNA"/>
</dbReference>
<proteinExistence type="predicted"/>
<evidence type="ECO:0000313" key="2">
    <source>
        <dbReference type="EMBL" id="VFK34970.1"/>
    </source>
</evidence>
<evidence type="ECO:0000313" key="1">
    <source>
        <dbReference type="EMBL" id="VFK21490.1"/>
    </source>
</evidence>
<sequence length="150" mass="16954">MSNPQLSYFQDEDILHLSLSDESEAGSVEISPDITAELNENGDLIGIEILAASAFFRDSILESAQAKLLGLRSFPNPCLSQKQQPSIKNSMDYVLTEHARKRCIRRKIKQEWIATAFPEKSFRVLRVIYNETIDPVSVVTAYFDDEVTDL</sequence>
<accession>A0A450Y0B4</accession>
<dbReference type="AlphaFoldDB" id="A0A450Y0B4"/>
<reference evidence="2" key="1">
    <citation type="submission" date="2019-02" db="EMBL/GenBank/DDBJ databases">
        <authorList>
            <person name="Gruber-Vodicka R. H."/>
            <person name="Seah K. B. B."/>
        </authorList>
    </citation>
    <scope>NUCLEOTIDE SEQUENCE</scope>
    <source>
        <strain evidence="1">BECK_S312</strain>
        <strain evidence="2">BECK_S426</strain>
    </source>
</reference>
<evidence type="ECO:0008006" key="3">
    <source>
        <dbReference type="Google" id="ProtNLM"/>
    </source>
</evidence>
<protein>
    <recommendedName>
        <fullName evidence="3">DUF2283 domain-containing protein</fullName>
    </recommendedName>
</protein>
<dbReference type="InterPro" id="IPR019270">
    <property type="entry name" value="DUF2283"/>
</dbReference>
<dbReference type="PANTHER" id="PTHR37029:SF1">
    <property type="entry name" value="SSR1768 PROTEIN"/>
    <property type="match status" value="1"/>
</dbReference>
<dbReference type="EMBL" id="CAADFP010000317">
    <property type="protein sequence ID" value="VFK34970.1"/>
    <property type="molecule type" value="Genomic_DNA"/>
</dbReference>
<gene>
    <name evidence="1" type="ORF">BECKLPF1236A_GA0070988_103059</name>
    <name evidence="2" type="ORF">BECKLPF1236C_GA0070990_103179</name>
</gene>